<protein>
    <submittedName>
        <fullName evidence="1">Transcriptional repressor TraM</fullName>
    </submittedName>
</protein>
<evidence type="ECO:0000313" key="1">
    <source>
        <dbReference type="EMBL" id="SCB49598.1"/>
    </source>
</evidence>
<dbReference type="STRING" id="410764.GA0061103_0632"/>
<dbReference type="RefSeq" id="WP_092719788.1">
    <property type="nucleotide sequence ID" value="NZ_FMAG01000014.1"/>
</dbReference>
<dbReference type="InterPro" id="IPR015309">
    <property type="entry name" value="Tscrpt_rep_TraM"/>
</dbReference>
<reference evidence="2" key="1">
    <citation type="submission" date="2016-08" db="EMBL/GenBank/DDBJ databases">
        <authorList>
            <person name="Varghese N."/>
            <person name="Submissions Spin"/>
        </authorList>
    </citation>
    <scope>NUCLEOTIDE SEQUENCE [LARGE SCALE GENOMIC DNA]</scope>
    <source>
        <strain evidence="2">HAMBI 2975</strain>
    </source>
</reference>
<evidence type="ECO:0000313" key="2">
    <source>
        <dbReference type="Proteomes" id="UP000199101"/>
    </source>
</evidence>
<dbReference type="GO" id="GO:0045892">
    <property type="term" value="P:negative regulation of DNA-templated transcription"/>
    <property type="evidence" value="ECO:0007669"/>
    <property type="project" value="InterPro"/>
</dbReference>
<sequence length="107" mass="12219">MTAENSSEKRTESIKGKPRYDALSKPELEVLAVYAIREHRRLLEADQAVYDEWTRIAADPLSSETVLKNLQDEYIARQKRSEAQQDELSDIIDALGYVPIVPVDIDE</sequence>
<dbReference type="AlphaFoldDB" id="A0A1C3XBI1"/>
<dbReference type="OrthoDB" id="8302520at2"/>
<name>A0A1C3XBI1_9HYPH</name>
<proteinExistence type="predicted"/>
<gene>
    <name evidence="1" type="ORF">GA0061103_0632</name>
</gene>
<accession>A0A1C3XBI1</accession>
<dbReference type="Pfam" id="PF09228">
    <property type="entry name" value="Prok-TraM"/>
    <property type="match status" value="1"/>
</dbReference>
<keyword evidence="2" id="KW-1185">Reference proteome</keyword>
<organism evidence="1 2">
    <name type="scientific">Rhizobium multihospitium</name>
    <dbReference type="NCBI Taxonomy" id="410764"/>
    <lineage>
        <taxon>Bacteria</taxon>
        <taxon>Pseudomonadati</taxon>
        <taxon>Pseudomonadota</taxon>
        <taxon>Alphaproteobacteria</taxon>
        <taxon>Hyphomicrobiales</taxon>
        <taxon>Rhizobiaceae</taxon>
        <taxon>Rhizobium/Agrobacterium group</taxon>
        <taxon>Rhizobium</taxon>
    </lineage>
</organism>
<dbReference type="EMBL" id="FMAG01000014">
    <property type="protein sequence ID" value="SCB49598.1"/>
    <property type="molecule type" value="Genomic_DNA"/>
</dbReference>
<dbReference type="InterPro" id="IPR036336">
    <property type="entry name" value="Tscrpt_rep_TraM_sf"/>
</dbReference>
<dbReference type="Proteomes" id="UP000199101">
    <property type="component" value="Unassembled WGS sequence"/>
</dbReference>
<dbReference type="SUPFAM" id="SSF109631">
    <property type="entry name" value="Transcriptional repressor TraM"/>
    <property type="match status" value="1"/>
</dbReference>
<dbReference type="Gene3D" id="1.10.287.160">
    <property type="entry name" value="HR1 repeat"/>
    <property type="match status" value="1"/>
</dbReference>